<dbReference type="GeneID" id="41978202"/>
<dbReference type="InterPro" id="IPR016024">
    <property type="entry name" value="ARM-type_fold"/>
</dbReference>
<protein>
    <recommendedName>
        <fullName evidence="3">SYO1-like TPR repeats domain-containing protein</fullName>
    </recommendedName>
</protein>
<dbReference type="AlphaFoldDB" id="A0A507AJ64"/>
<accession>A0A507AJ64</accession>
<dbReference type="InterPro" id="IPR052616">
    <property type="entry name" value="SYO1-like"/>
</dbReference>
<feature type="region of interest" description="Disordered" evidence="2">
    <location>
        <begin position="335"/>
        <end position="376"/>
    </location>
</feature>
<feature type="compositionally biased region" description="Basic residues" evidence="2">
    <location>
        <begin position="1"/>
        <end position="11"/>
    </location>
</feature>
<feature type="domain" description="SYO1-like TPR repeats" evidence="3">
    <location>
        <begin position="408"/>
        <end position="664"/>
    </location>
</feature>
<dbReference type="CDD" id="cd13394">
    <property type="entry name" value="Syo1_like"/>
    <property type="match status" value="1"/>
</dbReference>
<dbReference type="EMBL" id="SKBQ01000090">
    <property type="protein sequence ID" value="TPX07333.1"/>
    <property type="molecule type" value="Genomic_DNA"/>
</dbReference>
<dbReference type="InParanoid" id="A0A507AJ64"/>
<evidence type="ECO:0000256" key="2">
    <source>
        <dbReference type="SAM" id="MobiDB-lite"/>
    </source>
</evidence>
<sequence length="667" mass="72426">MAKNRRNRVRPHRTDPIAKPVKPPTDPELAALREKSILPVLKDLKSSDPKSRTTAAEAIANIIHDEKCRKLLLREQVVHIVLSETLTDSSLESRAAGWDILRVLAEEEESDFCVHLFRSDILTALEHASKLVITTLTASDPPFDKATKAQQRFVWEIVRSLISLLAALSEARDEILAAVASNSALTQFLLSIVSNALTPPELVDEALQCLTTLTEDSRTVAQAVTDEYASPCYSKLLSFTQTGGSRGVLACGLLHNAFSTLEWFDMTPGRGGASDALLVPALARTLERTKLDEQSMSDEKLGLSSAEVVQLALEILAVIGTDLQAALEKGNKAEWAGIDDNKEPPAAKGDDEDHAMDDEAEDDEAPEDEDEDNEMTAEEMEADMDMVTGPDDLNEEDAGLDDLPTLRELIHKAVPQMIRLANLSSPASDALLAVQSAALSALNNLCWTVSCLDFSNGENAGVYAAWQPAARSIWSGAITPILSSDTADLSLATLVTSLAWAVSRSLGGSTPLQGDEHRRFISLYQASKGASSSNEGEAAEDPFQGLGVKCIGVLGQLARDPAPTALNREVGVFLVSLVGSLPQAAPADVVEALNQLFDIYGDENFACDKEVFWKDGFLKHLEESQPKLKAMAKGVDKRAFGELRSRVDEVMINLRRFIQYKKKNEPK</sequence>
<name>A0A507AJ64_9PEZI</name>
<evidence type="ECO:0000256" key="1">
    <source>
        <dbReference type="ARBA" id="ARBA00049983"/>
    </source>
</evidence>
<dbReference type="RefSeq" id="XP_030989044.1">
    <property type="nucleotide sequence ID" value="XM_031133408.1"/>
</dbReference>
<dbReference type="GO" id="GO:0051082">
    <property type="term" value="F:unfolded protein binding"/>
    <property type="evidence" value="ECO:0007669"/>
    <property type="project" value="TreeGrafter"/>
</dbReference>
<dbReference type="PANTHER" id="PTHR13347">
    <property type="entry name" value="HEAT REPEAT-CONTAINING PROTEIN 3"/>
    <property type="match status" value="1"/>
</dbReference>
<reference evidence="4 5" key="1">
    <citation type="submission" date="2019-06" db="EMBL/GenBank/DDBJ databases">
        <title>Draft genome sequence of the filamentous fungus Phialemoniopsis curvata isolated from diesel fuel.</title>
        <authorList>
            <person name="Varaljay V.A."/>
            <person name="Lyon W.J."/>
            <person name="Crouch A.L."/>
            <person name="Drake C.E."/>
            <person name="Hollomon J.M."/>
            <person name="Nadeau L.J."/>
            <person name="Nunn H.S."/>
            <person name="Stevenson B.S."/>
            <person name="Bojanowski C.L."/>
            <person name="Crookes-Goodson W.J."/>
        </authorList>
    </citation>
    <scope>NUCLEOTIDE SEQUENCE [LARGE SCALE GENOMIC DNA]</scope>
    <source>
        <strain evidence="4 5">D216</strain>
    </source>
</reference>
<dbReference type="STRING" id="1093900.A0A507AJ64"/>
<dbReference type="Gene3D" id="1.25.10.10">
    <property type="entry name" value="Leucine-rich Repeat Variant"/>
    <property type="match status" value="2"/>
</dbReference>
<dbReference type="InterPro" id="IPR011989">
    <property type="entry name" value="ARM-like"/>
</dbReference>
<dbReference type="SUPFAM" id="SSF48371">
    <property type="entry name" value="ARM repeat"/>
    <property type="match status" value="1"/>
</dbReference>
<feature type="region of interest" description="Disordered" evidence="2">
    <location>
        <begin position="1"/>
        <end position="26"/>
    </location>
</feature>
<dbReference type="InterPro" id="IPR018247">
    <property type="entry name" value="EF_Hand_1_Ca_BS"/>
</dbReference>
<dbReference type="OrthoDB" id="288703at2759"/>
<dbReference type="InterPro" id="IPR057990">
    <property type="entry name" value="TPR_SYO1"/>
</dbReference>
<dbReference type="PROSITE" id="PS00018">
    <property type="entry name" value="EF_HAND_1"/>
    <property type="match status" value="1"/>
</dbReference>
<feature type="compositionally biased region" description="Basic and acidic residues" evidence="2">
    <location>
        <begin position="339"/>
        <end position="351"/>
    </location>
</feature>
<comment type="similarity">
    <text evidence="1">Belongs to the nuclear import and ribosome assembly adapter family.</text>
</comment>
<evidence type="ECO:0000313" key="4">
    <source>
        <dbReference type="EMBL" id="TPX07333.1"/>
    </source>
</evidence>
<dbReference type="Pfam" id="PF25567">
    <property type="entry name" value="TPR_SYO1"/>
    <property type="match status" value="1"/>
</dbReference>
<keyword evidence="5" id="KW-1185">Reference proteome</keyword>
<proteinExistence type="inferred from homology"/>
<evidence type="ECO:0000313" key="5">
    <source>
        <dbReference type="Proteomes" id="UP000319257"/>
    </source>
</evidence>
<comment type="caution">
    <text evidence="4">The sequence shown here is derived from an EMBL/GenBank/DDBJ whole genome shotgun (WGS) entry which is preliminary data.</text>
</comment>
<dbReference type="GO" id="GO:0006606">
    <property type="term" value="P:protein import into nucleus"/>
    <property type="evidence" value="ECO:0007669"/>
    <property type="project" value="TreeGrafter"/>
</dbReference>
<evidence type="ECO:0000259" key="3">
    <source>
        <dbReference type="Pfam" id="PF25567"/>
    </source>
</evidence>
<dbReference type="FunCoup" id="A0A507AJ64">
    <property type="interactions" value="225"/>
</dbReference>
<feature type="compositionally biased region" description="Acidic residues" evidence="2">
    <location>
        <begin position="352"/>
        <end position="376"/>
    </location>
</feature>
<gene>
    <name evidence="4" type="ORF">E0L32_010755</name>
</gene>
<organism evidence="4 5">
    <name type="scientific">Thyridium curvatum</name>
    <dbReference type="NCBI Taxonomy" id="1093900"/>
    <lineage>
        <taxon>Eukaryota</taxon>
        <taxon>Fungi</taxon>
        <taxon>Dikarya</taxon>
        <taxon>Ascomycota</taxon>
        <taxon>Pezizomycotina</taxon>
        <taxon>Sordariomycetes</taxon>
        <taxon>Sordariomycetidae</taxon>
        <taxon>Thyridiales</taxon>
        <taxon>Thyridiaceae</taxon>
        <taxon>Thyridium</taxon>
    </lineage>
</organism>
<dbReference type="GO" id="GO:0042273">
    <property type="term" value="P:ribosomal large subunit biogenesis"/>
    <property type="evidence" value="ECO:0007669"/>
    <property type="project" value="TreeGrafter"/>
</dbReference>
<dbReference type="Proteomes" id="UP000319257">
    <property type="component" value="Unassembled WGS sequence"/>
</dbReference>
<dbReference type="PANTHER" id="PTHR13347:SF1">
    <property type="entry name" value="HEAT REPEAT-CONTAINING PROTEIN 3"/>
    <property type="match status" value="1"/>
</dbReference>